<dbReference type="Proteomes" id="UP000494040">
    <property type="component" value="Unassembled WGS sequence"/>
</dbReference>
<accession>A0A8I6SLJ2</accession>
<evidence type="ECO:0000313" key="4">
    <source>
        <dbReference type="Proteomes" id="UP000494040"/>
    </source>
</evidence>
<dbReference type="CTD" id="41292"/>
<feature type="signal peptide" evidence="2">
    <location>
        <begin position="1"/>
        <end position="20"/>
    </location>
</feature>
<keyword evidence="1" id="KW-1133">Transmembrane helix</keyword>
<evidence type="ECO:0000256" key="1">
    <source>
        <dbReference type="SAM" id="Phobius"/>
    </source>
</evidence>
<evidence type="ECO:0000313" key="3">
    <source>
        <dbReference type="EnsemblMetazoa" id="XP_024083335.1"/>
    </source>
</evidence>
<dbReference type="EnsemblMetazoa" id="XM_024227567.1">
    <property type="protein sequence ID" value="XP_024083335.1"/>
    <property type="gene ID" value="LOC106664075"/>
</dbReference>
<dbReference type="Pfam" id="PF07841">
    <property type="entry name" value="DM4_12"/>
    <property type="match status" value="1"/>
</dbReference>
<dbReference type="GeneID" id="106664075"/>
<dbReference type="OrthoDB" id="6356735at2759"/>
<dbReference type="OMA" id="MQRAVCG"/>
<evidence type="ECO:0000256" key="2">
    <source>
        <dbReference type="SAM" id="SignalP"/>
    </source>
</evidence>
<feature type="transmembrane region" description="Helical" evidence="1">
    <location>
        <begin position="71"/>
        <end position="90"/>
    </location>
</feature>
<keyword evidence="1" id="KW-0472">Membrane</keyword>
<dbReference type="KEGG" id="clec:106664075"/>
<proteinExistence type="predicted"/>
<dbReference type="InterPro" id="IPR006631">
    <property type="entry name" value="DM4_12"/>
</dbReference>
<keyword evidence="4" id="KW-1185">Reference proteome</keyword>
<protein>
    <submittedName>
        <fullName evidence="3">Uncharacterized protein</fullName>
    </submittedName>
</protein>
<reference evidence="3" key="1">
    <citation type="submission" date="2022-01" db="UniProtKB">
        <authorList>
            <consortium name="EnsemblMetazoa"/>
        </authorList>
    </citation>
    <scope>IDENTIFICATION</scope>
</reference>
<keyword evidence="2" id="KW-0732">Signal</keyword>
<feature type="chain" id="PRO_5035160595" evidence="2">
    <location>
        <begin position="21"/>
        <end position="224"/>
    </location>
</feature>
<sequence length="224" mass="23916">MFPVSGQIVFVVFFAVGALSADIHSDNGIGQPEENISETAASHQPRFGLPISYGNDLQGFNSGMTQTPVKIELGGIFLGTLIGLGAVLIVPKLAHLFSSHNSGHVGYSGSSYSRADNDNVMVGIKRFISRIDETLQANKIDSTACLERAVCTSTQFLSQKTADDLIVSAANSSVVNFIIDGSKLKTALEKGLNRENCTNAYPQCAFNKNSLMMGLKTMMSSNTI</sequence>
<name>A0A8I6SLJ2_CIMLE</name>
<organism evidence="3 4">
    <name type="scientific">Cimex lectularius</name>
    <name type="common">Bed bug</name>
    <name type="synonym">Acanthia lectularia</name>
    <dbReference type="NCBI Taxonomy" id="79782"/>
    <lineage>
        <taxon>Eukaryota</taxon>
        <taxon>Metazoa</taxon>
        <taxon>Ecdysozoa</taxon>
        <taxon>Arthropoda</taxon>
        <taxon>Hexapoda</taxon>
        <taxon>Insecta</taxon>
        <taxon>Pterygota</taxon>
        <taxon>Neoptera</taxon>
        <taxon>Paraneoptera</taxon>
        <taxon>Hemiptera</taxon>
        <taxon>Heteroptera</taxon>
        <taxon>Panheteroptera</taxon>
        <taxon>Cimicomorpha</taxon>
        <taxon>Cimicidae</taxon>
        <taxon>Cimex</taxon>
    </lineage>
</organism>
<dbReference type="RefSeq" id="XP_024083335.1">
    <property type="nucleotide sequence ID" value="XM_024227567.1"/>
</dbReference>
<keyword evidence="1" id="KW-0812">Transmembrane</keyword>
<dbReference type="AlphaFoldDB" id="A0A8I6SLJ2"/>